<dbReference type="PROSITE" id="PS51257">
    <property type="entry name" value="PROKAR_LIPOPROTEIN"/>
    <property type="match status" value="1"/>
</dbReference>
<keyword evidence="3 5" id="KW-0732">Signal</keyword>
<dbReference type="Proteomes" id="UP000614200">
    <property type="component" value="Unassembled WGS sequence"/>
</dbReference>
<organism evidence="6 7">
    <name type="scientific">Fusibacter ferrireducens</name>
    <dbReference type="NCBI Taxonomy" id="2785058"/>
    <lineage>
        <taxon>Bacteria</taxon>
        <taxon>Bacillati</taxon>
        <taxon>Bacillota</taxon>
        <taxon>Clostridia</taxon>
        <taxon>Eubacteriales</taxon>
        <taxon>Eubacteriales Family XII. Incertae Sedis</taxon>
        <taxon>Fusibacter</taxon>
    </lineage>
</organism>
<gene>
    <name evidence="6" type="ORF">ISU02_04925</name>
</gene>
<dbReference type="Pfam" id="PF01297">
    <property type="entry name" value="ZnuA"/>
    <property type="match status" value="1"/>
</dbReference>
<comment type="caution">
    <text evidence="6">The sequence shown here is derived from an EMBL/GenBank/DDBJ whole genome shotgun (WGS) entry which is preliminary data.</text>
</comment>
<protein>
    <submittedName>
        <fullName evidence="6">Zinc ABC transporter substrate-binding protein</fullName>
    </submittedName>
</protein>
<evidence type="ECO:0000313" key="7">
    <source>
        <dbReference type="Proteomes" id="UP000614200"/>
    </source>
</evidence>
<comment type="similarity">
    <text evidence="1 4">Belongs to the bacterial solute-binding protein 9 family.</text>
</comment>
<dbReference type="InterPro" id="IPR006127">
    <property type="entry name" value="ZnuA-like"/>
</dbReference>
<dbReference type="Gene3D" id="3.40.50.1980">
    <property type="entry name" value="Nitrogenase molybdenum iron protein domain"/>
    <property type="match status" value="2"/>
</dbReference>
<dbReference type="InterPro" id="IPR050492">
    <property type="entry name" value="Bact_metal-bind_prot9"/>
</dbReference>
<dbReference type="SUPFAM" id="SSF53807">
    <property type="entry name" value="Helical backbone' metal receptor"/>
    <property type="match status" value="1"/>
</dbReference>
<accession>A0ABR9ZR41</accession>
<dbReference type="PANTHER" id="PTHR42953">
    <property type="entry name" value="HIGH-AFFINITY ZINC UPTAKE SYSTEM PROTEIN ZNUA-RELATED"/>
    <property type="match status" value="1"/>
</dbReference>
<dbReference type="PRINTS" id="PR00690">
    <property type="entry name" value="ADHESNFAMILY"/>
</dbReference>
<keyword evidence="2 4" id="KW-0813">Transport</keyword>
<reference evidence="6 7" key="1">
    <citation type="submission" date="2020-11" db="EMBL/GenBank/DDBJ databases">
        <title>Fusibacter basophilias sp. nov.</title>
        <authorList>
            <person name="Qiu D."/>
        </authorList>
    </citation>
    <scope>NUCLEOTIDE SEQUENCE [LARGE SCALE GENOMIC DNA]</scope>
    <source>
        <strain evidence="6 7">Q10-2</strain>
    </source>
</reference>
<proteinExistence type="inferred from homology"/>
<dbReference type="PANTHER" id="PTHR42953:SF3">
    <property type="entry name" value="HIGH-AFFINITY ZINC UPTAKE SYSTEM PROTEIN ZNUA"/>
    <property type="match status" value="1"/>
</dbReference>
<evidence type="ECO:0000256" key="2">
    <source>
        <dbReference type="ARBA" id="ARBA00022448"/>
    </source>
</evidence>
<keyword evidence="7" id="KW-1185">Reference proteome</keyword>
<evidence type="ECO:0000256" key="5">
    <source>
        <dbReference type="SAM" id="SignalP"/>
    </source>
</evidence>
<dbReference type="InterPro" id="IPR006129">
    <property type="entry name" value="AdhesinB"/>
</dbReference>
<dbReference type="EMBL" id="JADKNH010000002">
    <property type="protein sequence ID" value="MBF4692446.1"/>
    <property type="molecule type" value="Genomic_DNA"/>
</dbReference>
<evidence type="ECO:0000256" key="3">
    <source>
        <dbReference type="ARBA" id="ARBA00022729"/>
    </source>
</evidence>
<feature type="signal peptide" evidence="5">
    <location>
        <begin position="1"/>
        <end position="22"/>
    </location>
</feature>
<sequence length="312" mass="34235">MLKNLAVILLTISLLLTLSACNSNVDKDVSPAPSEASSTEQGKLNVVVSFDAMREFAIAVGKDKISVQSIIPDGTEPHSFSPKASDIETLNTAQLFVYSGMGMESAWVDKTLDAVENSDLVVVEASQGVIPIKFADAEAEEDHSEFDPHVWLSLKNAEIEAGNIKKALIEIDPSNETFYETNYSEFQAQLETLYDDYATKLSTVSNKNFVTGHAAFGYLCRDFGLTQNSVQDVFATGEPSAKKLKELVEYCIANNITTIFVEDMVSPKVSETLANEVGAKVEVIYTIASHEDGKDYITRMTENLEKIYEALK</sequence>
<evidence type="ECO:0000313" key="6">
    <source>
        <dbReference type="EMBL" id="MBF4692446.1"/>
    </source>
</evidence>
<name>A0ABR9ZR41_9FIRM</name>
<evidence type="ECO:0000256" key="1">
    <source>
        <dbReference type="ARBA" id="ARBA00011028"/>
    </source>
</evidence>
<feature type="chain" id="PRO_5045642421" evidence="5">
    <location>
        <begin position="23"/>
        <end position="312"/>
    </location>
</feature>
<dbReference type="InterPro" id="IPR006128">
    <property type="entry name" value="Lipoprotein_PsaA-like"/>
</dbReference>
<dbReference type="RefSeq" id="WP_194700676.1">
    <property type="nucleotide sequence ID" value="NZ_JADKNH010000002.1"/>
</dbReference>
<dbReference type="PRINTS" id="PR00691">
    <property type="entry name" value="ADHESINB"/>
</dbReference>
<evidence type="ECO:0000256" key="4">
    <source>
        <dbReference type="RuleBase" id="RU003512"/>
    </source>
</evidence>